<dbReference type="AlphaFoldDB" id="A0A1D2M2E6"/>
<dbReference type="CDD" id="cd00121">
    <property type="entry name" value="MATH"/>
    <property type="match status" value="1"/>
</dbReference>
<keyword evidence="4" id="KW-1185">Reference proteome</keyword>
<dbReference type="Gene3D" id="2.60.210.10">
    <property type="entry name" value="Apoptosis, Tumor Necrosis Factor Receptor Associated Protein 2, Chain A"/>
    <property type="match status" value="1"/>
</dbReference>
<dbReference type="PROSITE" id="PS50144">
    <property type="entry name" value="MATH"/>
    <property type="match status" value="1"/>
</dbReference>
<dbReference type="Proteomes" id="UP000094527">
    <property type="component" value="Unassembled WGS sequence"/>
</dbReference>
<dbReference type="InterPro" id="IPR008974">
    <property type="entry name" value="TRAF-like"/>
</dbReference>
<comment type="caution">
    <text evidence="3">The sequence shown here is derived from an EMBL/GenBank/DDBJ whole genome shotgun (WGS) entry which is preliminary data.</text>
</comment>
<evidence type="ECO:0000256" key="1">
    <source>
        <dbReference type="SAM" id="MobiDB-lite"/>
    </source>
</evidence>
<protein>
    <submittedName>
        <fullName evidence="3">TD and POZ domain-containing protein 2</fullName>
    </submittedName>
</protein>
<feature type="region of interest" description="Disordered" evidence="1">
    <location>
        <begin position="1"/>
        <end position="22"/>
    </location>
</feature>
<feature type="domain" description="MATH" evidence="2">
    <location>
        <begin position="30"/>
        <end position="131"/>
    </location>
</feature>
<accession>A0A1D2M2E6</accession>
<reference evidence="3 4" key="1">
    <citation type="journal article" date="2016" name="Genome Biol. Evol.">
        <title>Gene Family Evolution Reflects Adaptation to Soil Environmental Stressors in the Genome of the Collembolan Orchesella cincta.</title>
        <authorList>
            <person name="Faddeeva-Vakhrusheva A."/>
            <person name="Derks M.F."/>
            <person name="Anvar S.Y."/>
            <person name="Agamennone V."/>
            <person name="Suring W."/>
            <person name="Smit S."/>
            <person name="van Straalen N.M."/>
            <person name="Roelofs D."/>
        </authorList>
    </citation>
    <scope>NUCLEOTIDE SEQUENCE [LARGE SCALE GENOMIC DNA]</scope>
    <source>
        <tissue evidence="3">Mixed pool</tissue>
    </source>
</reference>
<evidence type="ECO:0000259" key="2">
    <source>
        <dbReference type="PROSITE" id="PS50144"/>
    </source>
</evidence>
<dbReference type="EMBL" id="LJIJ01006130">
    <property type="protein sequence ID" value="ODM87112.1"/>
    <property type="molecule type" value="Genomic_DNA"/>
</dbReference>
<dbReference type="SUPFAM" id="SSF49599">
    <property type="entry name" value="TRAF domain-like"/>
    <property type="match status" value="1"/>
</dbReference>
<evidence type="ECO:0000313" key="3">
    <source>
        <dbReference type="EMBL" id="ODM87112.1"/>
    </source>
</evidence>
<organism evidence="3 4">
    <name type="scientific">Orchesella cincta</name>
    <name type="common">Springtail</name>
    <name type="synonym">Podura cincta</name>
    <dbReference type="NCBI Taxonomy" id="48709"/>
    <lineage>
        <taxon>Eukaryota</taxon>
        <taxon>Metazoa</taxon>
        <taxon>Ecdysozoa</taxon>
        <taxon>Arthropoda</taxon>
        <taxon>Hexapoda</taxon>
        <taxon>Collembola</taxon>
        <taxon>Entomobryomorpha</taxon>
        <taxon>Entomobryoidea</taxon>
        <taxon>Orchesellidae</taxon>
        <taxon>Orchesellinae</taxon>
        <taxon>Orchesella</taxon>
    </lineage>
</organism>
<dbReference type="InterPro" id="IPR002083">
    <property type="entry name" value="MATH/TRAF_dom"/>
</dbReference>
<name>A0A1D2M2E6_ORCCI</name>
<evidence type="ECO:0000313" key="4">
    <source>
        <dbReference type="Proteomes" id="UP000094527"/>
    </source>
</evidence>
<gene>
    <name evidence="3" type="ORF">Ocin01_19570</name>
</gene>
<feature type="compositionally biased region" description="Polar residues" evidence="1">
    <location>
        <begin position="1"/>
        <end position="11"/>
    </location>
</feature>
<proteinExistence type="predicted"/>
<sequence>MGKNPSKQRCSSYGPESVSSVGDTSVDLEEFSFLWNVNNFSILSGLSEIRSPVFRGGGPNQNYGWQLVIYPRRKLDVIEFYTFYLSLVDYGDFEGNPGSSESKFSSLHSRRWWRTSCKKRRDDKPTAEFIL</sequence>